<comment type="similarity">
    <text evidence="3">Belongs to the glycosyl hydrolase 76 family.</text>
</comment>
<dbReference type="InterPro" id="IPR008928">
    <property type="entry name" value="6-hairpin_glycosidase_sf"/>
</dbReference>
<dbReference type="GO" id="GO:0016052">
    <property type="term" value="P:carbohydrate catabolic process"/>
    <property type="evidence" value="ECO:0007669"/>
    <property type="project" value="InterPro"/>
</dbReference>
<evidence type="ECO:0000313" key="12">
    <source>
        <dbReference type="EMBL" id="QSS56044.1"/>
    </source>
</evidence>
<evidence type="ECO:0000256" key="1">
    <source>
        <dbReference type="ARBA" id="ARBA00001452"/>
    </source>
</evidence>
<dbReference type="InterPro" id="IPR014480">
    <property type="entry name" value="Mannan-1_6-alpha_mannosidase"/>
</dbReference>
<dbReference type="HOGENOM" id="CLU_025694_1_2_1"/>
<keyword evidence="10" id="KW-0812">Transmembrane</keyword>
<dbReference type="OrthoDB" id="4187847at2759"/>
<dbReference type="OMA" id="GMFQPPY"/>
<keyword evidence="8" id="KW-0325">Glycoprotein</keyword>
<evidence type="ECO:0000256" key="7">
    <source>
        <dbReference type="ARBA" id="ARBA00023136"/>
    </source>
</evidence>
<dbReference type="Proteomes" id="UP000663419">
    <property type="component" value="Chromosome 5"/>
</dbReference>
<keyword evidence="9" id="KW-0326">Glycosidase</keyword>
<dbReference type="PANTHER" id="PTHR12145">
    <property type="entry name" value="MANNAN ENDO-1,6-ALPHA-MANNOSIDASE DCW1"/>
    <property type="match status" value="1"/>
</dbReference>
<dbReference type="EMBL" id="DS990639">
    <property type="protein sequence ID" value="EGC45400.1"/>
    <property type="molecule type" value="Genomic_DNA"/>
</dbReference>
<dbReference type="VEuPathDB" id="FungiDB:I7I53_04135"/>
<keyword evidence="6 11" id="KW-0378">Hydrolase</keyword>
<comment type="subcellular location">
    <subcellularLocation>
        <location evidence="2">Endomembrane system</location>
    </subcellularLocation>
</comment>
<evidence type="ECO:0000313" key="11">
    <source>
        <dbReference type="EMBL" id="EGC45400.1"/>
    </source>
</evidence>
<reference evidence="12" key="2">
    <citation type="submission" date="2021-01" db="EMBL/GenBank/DDBJ databases">
        <title>Chromosome-level genome assembly of a human fungal pathogen reveals clustering of transcriptionally co-regulated genes.</title>
        <authorList>
            <person name="Voorhies M."/>
            <person name="Cohen S."/>
            <person name="Shea T.P."/>
            <person name="Petrus S."/>
            <person name="Munoz J.F."/>
            <person name="Poplawski S."/>
            <person name="Goldman W.E."/>
            <person name="Michael T."/>
            <person name="Cuomo C.A."/>
            <person name="Sil A."/>
            <person name="Beyhan S."/>
        </authorList>
    </citation>
    <scope>NUCLEOTIDE SEQUENCE</scope>
    <source>
        <strain evidence="12">H88</strain>
    </source>
</reference>
<dbReference type="EMBL" id="CP069106">
    <property type="protein sequence ID" value="QSS56044.1"/>
    <property type="molecule type" value="Genomic_DNA"/>
</dbReference>
<evidence type="ECO:0000256" key="8">
    <source>
        <dbReference type="ARBA" id="ARBA00023180"/>
    </source>
</evidence>
<comment type="catalytic activity">
    <reaction evidence="1">
        <text>Random hydrolysis of (1-&gt;6)-alpha-D-mannosidic linkages in unbranched (1-&gt;6)-mannans.</text>
        <dbReference type="EC" id="3.2.1.101"/>
    </reaction>
</comment>
<dbReference type="PIRSF" id="PIRSF016302">
    <property type="entry name" value="Man_a_manosd"/>
    <property type="match status" value="1"/>
</dbReference>
<accession>F0UHI9</accession>
<evidence type="ECO:0000256" key="6">
    <source>
        <dbReference type="ARBA" id="ARBA00022801"/>
    </source>
</evidence>
<dbReference type="GO" id="GO:0008496">
    <property type="term" value="F:mannan endo-1,6-alpha-mannosidase activity"/>
    <property type="evidence" value="ECO:0007669"/>
    <property type="project" value="UniProtKB-EC"/>
</dbReference>
<evidence type="ECO:0000256" key="4">
    <source>
        <dbReference type="ARBA" id="ARBA00012350"/>
    </source>
</evidence>
<organism evidence="13">
    <name type="scientific">Ajellomyces capsulatus (strain H88)</name>
    <name type="common">Darling's disease fungus</name>
    <name type="synonym">Histoplasma capsulatum</name>
    <dbReference type="NCBI Taxonomy" id="544711"/>
    <lineage>
        <taxon>Eukaryota</taxon>
        <taxon>Fungi</taxon>
        <taxon>Dikarya</taxon>
        <taxon>Ascomycota</taxon>
        <taxon>Pezizomycotina</taxon>
        <taxon>Eurotiomycetes</taxon>
        <taxon>Eurotiomycetidae</taxon>
        <taxon>Onygenales</taxon>
        <taxon>Ajellomycetaceae</taxon>
        <taxon>Histoplasma</taxon>
    </lineage>
</organism>
<dbReference type="InterPro" id="IPR005198">
    <property type="entry name" value="Glyco_hydro_76"/>
</dbReference>
<evidence type="ECO:0000256" key="5">
    <source>
        <dbReference type="ARBA" id="ARBA00022729"/>
    </source>
</evidence>
<dbReference type="FunFam" id="1.50.10.20:FF:000006">
    <property type="entry name" value="Mannan endo-1,6-alpha-mannosidase"/>
    <property type="match status" value="1"/>
</dbReference>
<dbReference type="STRING" id="544711.F0UHI9"/>
<name>F0UHI9_AJEC8</name>
<feature type="transmembrane region" description="Helical" evidence="10">
    <location>
        <begin position="492"/>
        <end position="512"/>
    </location>
</feature>
<dbReference type="EC" id="3.2.1.101" evidence="4"/>
<gene>
    <name evidence="12" type="primary">DCW1</name>
    <name evidence="11" type="ORF">HCEG_04615</name>
    <name evidence="12" type="ORF">I7I53_04135</name>
</gene>
<keyword evidence="10" id="KW-1133">Transmembrane helix</keyword>
<sequence>MQSTHWTERQRWYKFLVVFAATSQPLLYETAVLWLAASYLNCISRMQGQAYPSRPPSPAGSRQSMSIISTFLHLLLLALPIHGIDVDLDNDDSVVMTARVLAAGVRHYYTGDRPGGVPGYLPPPYYWWEAGAMFGSLIDYWFYTGDATYNNIITQAMLHQASDTQNFMPANQTRVETNDDQCFWALAAMAAAERRFTDPPPDQPQWLTLVQGTFNSQAARWDMETCGGGLKWQIFRFNKGFNYKNTISNGCFFNIAARLATYTNNHTYAAWAEKTWEWVRRIGLITPDYYFLDGTDDLKNCSQLNRNRWTYNAGIFMLGAAHMYQFTNGSEVWKTRLQNIINALHIFIHKGSNVLYEPTCEAHNKCTTDQLSFKAYLARWMAATMQICPFTTARLLPILRASAAGAASACTIGTNGAQCSQKWNVGRFEGSAGLGQLMAALEVIQGLLVRRAPLPVSAKTNRTSKGEVGAGFVRGDLLPEIATRPITVGDQIGAAILTAVFLGFILGGASLLL</sequence>
<dbReference type="GO" id="GO:0012505">
    <property type="term" value="C:endomembrane system"/>
    <property type="evidence" value="ECO:0007669"/>
    <property type="project" value="UniProtKB-SubCell"/>
</dbReference>
<evidence type="ECO:0000313" key="13">
    <source>
        <dbReference type="Proteomes" id="UP000008142"/>
    </source>
</evidence>
<dbReference type="Proteomes" id="UP000008142">
    <property type="component" value="Unassembled WGS sequence"/>
</dbReference>
<dbReference type="PANTHER" id="PTHR12145:SF36">
    <property type="entry name" value="MANNAN ENDO-1,6-ALPHA-MANNOSIDASE DCW1"/>
    <property type="match status" value="1"/>
</dbReference>
<evidence type="ECO:0000256" key="10">
    <source>
        <dbReference type="SAM" id="Phobius"/>
    </source>
</evidence>
<reference evidence="13" key="1">
    <citation type="submission" date="2008-07" db="EMBL/GenBank/DDBJ databases">
        <title>Annotation of Ajellomyces capsulatus strain H88.</title>
        <authorList>
            <person name="Champion M."/>
            <person name="Cuomo C."/>
            <person name="Ma L.-J."/>
            <person name="Henn M.R."/>
            <person name="Sil A."/>
            <person name="Goldman B."/>
            <person name="Young S.K."/>
            <person name="Kodira C.D."/>
            <person name="Zeng Q."/>
            <person name="Koehrsen M."/>
            <person name="Alvarado L."/>
            <person name="Berlin A."/>
            <person name="Borenstein D."/>
            <person name="Chen Z."/>
            <person name="Engels R."/>
            <person name="Freedman E."/>
            <person name="Gellesch M."/>
            <person name="Goldberg J."/>
            <person name="Griggs A."/>
            <person name="Gujja S."/>
            <person name="Heiman D."/>
            <person name="Hepburn T."/>
            <person name="Howarth C."/>
            <person name="Jen D."/>
            <person name="Larson L."/>
            <person name="Lewis B."/>
            <person name="Mehta T."/>
            <person name="Park D."/>
            <person name="Pearson M."/>
            <person name="Roberts A."/>
            <person name="Saif S."/>
            <person name="Shea T."/>
            <person name="Shenoy N."/>
            <person name="Sisk P."/>
            <person name="Stolte C."/>
            <person name="Sykes S."/>
            <person name="Walk T."/>
            <person name="White J."/>
            <person name="Yandava C."/>
            <person name="Klein B."/>
            <person name="McEwen J.G."/>
            <person name="Puccia R."/>
            <person name="Goldman G.H."/>
            <person name="Felipe M.S."/>
            <person name="Nino-Vega G."/>
            <person name="San-Blas G."/>
            <person name="Taylor J."/>
            <person name="Mendoza L."/>
            <person name="Galagan J."/>
            <person name="Nusbaum C."/>
            <person name="Birren B."/>
        </authorList>
    </citation>
    <scope>NUCLEOTIDE SEQUENCE [LARGE SCALE GENOMIC DNA]</scope>
    <source>
        <strain evidence="13">H88</strain>
    </source>
</reference>
<dbReference type="AlphaFoldDB" id="F0UHI9"/>
<feature type="transmembrane region" description="Helical" evidence="10">
    <location>
        <begin position="12"/>
        <end position="37"/>
    </location>
</feature>
<dbReference type="Pfam" id="PF03663">
    <property type="entry name" value="Glyco_hydro_76"/>
    <property type="match status" value="1"/>
</dbReference>
<proteinExistence type="inferred from homology"/>
<protein>
    <recommendedName>
        <fullName evidence="4">mannan endo-1,6-alpha-mannosidase</fullName>
        <ecNumber evidence="4">3.2.1.101</ecNumber>
    </recommendedName>
</protein>
<dbReference type="SUPFAM" id="SSF48208">
    <property type="entry name" value="Six-hairpin glycosidases"/>
    <property type="match status" value="1"/>
</dbReference>
<evidence type="ECO:0000256" key="2">
    <source>
        <dbReference type="ARBA" id="ARBA00004308"/>
    </source>
</evidence>
<evidence type="ECO:0000256" key="3">
    <source>
        <dbReference type="ARBA" id="ARBA00009699"/>
    </source>
</evidence>
<dbReference type="GO" id="GO:0009272">
    <property type="term" value="P:fungal-type cell wall biogenesis"/>
    <property type="evidence" value="ECO:0007669"/>
    <property type="project" value="TreeGrafter"/>
</dbReference>
<dbReference type="Gene3D" id="1.50.10.20">
    <property type="match status" value="1"/>
</dbReference>
<evidence type="ECO:0000256" key="9">
    <source>
        <dbReference type="ARBA" id="ARBA00023295"/>
    </source>
</evidence>
<keyword evidence="5" id="KW-0732">Signal</keyword>
<keyword evidence="7 10" id="KW-0472">Membrane</keyword>